<dbReference type="Proteomes" id="UP000287352">
    <property type="component" value="Unassembled WGS sequence"/>
</dbReference>
<evidence type="ECO:0000259" key="6">
    <source>
        <dbReference type="Pfam" id="PF12698"/>
    </source>
</evidence>
<dbReference type="OrthoDB" id="142621at2"/>
<feature type="transmembrane region" description="Helical" evidence="5">
    <location>
        <begin position="323"/>
        <end position="346"/>
    </location>
</feature>
<feature type="transmembrane region" description="Helical" evidence="5">
    <location>
        <begin position="42"/>
        <end position="63"/>
    </location>
</feature>
<feature type="domain" description="ABC-2 type transporter transmembrane" evidence="6">
    <location>
        <begin position="45"/>
        <end position="437"/>
    </location>
</feature>
<keyword evidence="4 5" id="KW-0472">Membrane</keyword>
<reference evidence="8" key="1">
    <citation type="submission" date="2018-12" db="EMBL/GenBank/DDBJ databases">
        <title>Tengunoibacter tsumagoiensis gen. nov., sp. nov., Dictyobacter kobayashii sp. nov., D. alpinus sp. nov., and D. joshuensis sp. nov. and description of Dictyobacteraceae fam. nov. within the order Ktedonobacterales isolated from Tengu-no-mugimeshi.</title>
        <authorList>
            <person name="Wang C.M."/>
            <person name="Zheng Y."/>
            <person name="Sakai Y."/>
            <person name="Toyoda A."/>
            <person name="Minakuchi Y."/>
            <person name="Abe K."/>
            <person name="Yokota A."/>
            <person name="Yabe S."/>
        </authorList>
    </citation>
    <scope>NUCLEOTIDE SEQUENCE [LARGE SCALE GENOMIC DNA]</scope>
    <source>
        <strain evidence="8">Uno3</strain>
    </source>
</reference>
<dbReference type="EMBL" id="BIFR01000002">
    <property type="protein sequence ID" value="GCE14861.1"/>
    <property type="molecule type" value="Genomic_DNA"/>
</dbReference>
<dbReference type="RefSeq" id="WP_126582391.1">
    <property type="nucleotide sequence ID" value="NZ_BIFR01000002.1"/>
</dbReference>
<sequence length="482" mass="53098">MPLSNHVAHNSPFPAGTKRKIRFTLPLIIKREYLAQVQQHNFQMITFLLVLVVIITAFIPTILTTITARTQTQIVIINTAGKIGNFDGHTLLSFLNANLNVGDDSSQQVIAKSSQKAHFALRMASATEIDIFRQQVRDNELSILLQIARNTSGDLQFIYYTNKSLTHNMDLSQVQTVAAQLHIQDKLSQIGVEPAQTDSLFTPPVFEATSSLLEQNTWSPLENDSAIIVTMLTTVLLFLFIQQYCNMVAAGVGEEKCSRIIEILINATTPFQLLLGKIIGVGLVGVSQMSLIYVAGSVTLLIQPPLQRALHIEANSTLPEMTALSFNMLGLLVLYFVLGFLLYAALYAAAGALVSSQAEVASTARPLSFFIMASYLVSFYATFTPDANWIVPLSYVPFFTPMMMLVREAAVPLPWWEIALSSLFMLAALLGLTWFAASIYRSGVLMYGQKSGAGAFFRYLCTARNATRGKYGVAQIIVDKNE</sequence>
<feature type="transmembrane region" description="Helical" evidence="5">
    <location>
        <begin position="418"/>
        <end position="440"/>
    </location>
</feature>
<evidence type="ECO:0000256" key="1">
    <source>
        <dbReference type="ARBA" id="ARBA00004141"/>
    </source>
</evidence>
<comment type="caution">
    <text evidence="7">The sequence shown here is derived from an EMBL/GenBank/DDBJ whole genome shotgun (WGS) entry which is preliminary data.</text>
</comment>
<evidence type="ECO:0000256" key="2">
    <source>
        <dbReference type="ARBA" id="ARBA00022692"/>
    </source>
</evidence>
<proteinExistence type="predicted"/>
<organism evidence="7 8">
    <name type="scientific">Tengunoibacter tsumagoiensis</name>
    <dbReference type="NCBI Taxonomy" id="2014871"/>
    <lineage>
        <taxon>Bacteria</taxon>
        <taxon>Bacillati</taxon>
        <taxon>Chloroflexota</taxon>
        <taxon>Ktedonobacteria</taxon>
        <taxon>Ktedonobacterales</taxon>
        <taxon>Dictyobacteraceae</taxon>
        <taxon>Tengunoibacter</taxon>
    </lineage>
</organism>
<keyword evidence="3 5" id="KW-1133">Transmembrane helix</keyword>
<keyword evidence="8" id="KW-1185">Reference proteome</keyword>
<dbReference type="GO" id="GO:0016020">
    <property type="term" value="C:membrane"/>
    <property type="evidence" value="ECO:0007669"/>
    <property type="project" value="UniProtKB-SubCell"/>
</dbReference>
<dbReference type="InterPro" id="IPR013525">
    <property type="entry name" value="ABC2_TM"/>
</dbReference>
<dbReference type="AlphaFoldDB" id="A0A402A792"/>
<keyword evidence="2 5" id="KW-0812">Transmembrane</keyword>
<comment type="subcellular location">
    <subcellularLocation>
        <location evidence="1">Membrane</location>
        <topology evidence="1">Multi-pass membrane protein</topology>
    </subcellularLocation>
</comment>
<evidence type="ECO:0000256" key="4">
    <source>
        <dbReference type="ARBA" id="ARBA00023136"/>
    </source>
</evidence>
<feature type="transmembrane region" description="Helical" evidence="5">
    <location>
        <begin position="366"/>
        <end position="383"/>
    </location>
</feature>
<feature type="transmembrane region" description="Helical" evidence="5">
    <location>
        <begin position="278"/>
        <end position="302"/>
    </location>
</feature>
<gene>
    <name evidence="7" type="ORF">KTT_47200</name>
</gene>
<evidence type="ECO:0000256" key="3">
    <source>
        <dbReference type="ARBA" id="ARBA00022989"/>
    </source>
</evidence>
<evidence type="ECO:0000313" key="8">
    <source>
        <dbReference type="Proteomes" id="UP000287352"/>
    </source>
</evidence>
<evidence type="ECO:0000313" key="7">
    <source>
        <dbReference type="EMBL" id="GCE14861.1"/>
    </source>
</evidence>
<feature type="transmembrane region" description="Helical" evidence="5">
    <location>
        <begin position="390"/>
        <end position="406"/>
    </location>
</feature>
<evidence type="ECO:0000256" key="5">
    <source>
        <dbReference type="SAM" id="Phobius"/>
    </source>
</evidence>
<accession>A0A402A792</accession>
<dbReference type="Pfam" id="PF12698">
    <property type="entry name" value="ABC2_membrane_3"/>
    <property type="match status" value="1"/>
</dbReference>
<protein>
    <recommendedName>
        <fullName evidence="6">ABC-2 type transporter transmembrane domain-containing protein</fullName>
    </recommendedName>
</protein>
<dbReference type="GO" id="GO:0140359">
    <property type="term" value="F:ABC-type transporter activity"/>
    <property type="evidence" value="ECO:0007669"/>
    <property type="project" value="InterPro"/>
</dbReference>
<name>A0A402A792_9CHLR</name>